<evidence type="ECO:0000313" key="1">
    <source>
        <dbReference type="EMBL" id="JAH09643.1"/>
    </source>
</evidence>
<dbReference type="AlphaFoldDB" id="A0A0E9Q0H3"/>
<accession>A0A0E9Q0H3</accession>
<organism evidence="1">
    <name type="scientific">Anguilla anguilla</name>
    <name type="common">European freshwater eel</name>
    <name type="synonym">Muraena anguilla</name>
    <dbReference type="NCBI Taxonomy" id="7936"/>
    <lineage>
        <taxon>Eukaryota</taxon>
        <taxon>Metazoa</taxon>
        <taxon>Chordata</taxon>
        <taxon>Craniata</taxon>
        <taxon>Vertebrata</taxon>
        <taxon>Euteleostomi</taxon>
        <taxon>Actinopterygii</taxon>
        <taxon>Neopterygii</taxon>
        <taxon>Teleostei</taxon>
        <taxon>Anguilliformes</taxon>
        <taxon>Anguillidae</taxon>
        <taxon>Anguilla</taxon>
    </lineage>
</organism>
<protein>
    <submittedName>
        <fullName evidence="1">Uncharacterized protein</fullName>
    </submittedName>
</protein>
<reference evidence="1" key="2">
    <citation type="journal article" date="2015" name="Fish Shellfish Immunol.">
        <title>Early steps in the European eel (Anguilla anguilla)-Vibrio vulnificus interaction in the gills: Role of the RtxA13 toxin.</title>
        <authorList>
            <person name="Callol A."/>
            <person name="Pajuelo D."/>
            <person name="Ebbesson L."/>
            <person name="Teles M."/>
            <person name="MacKenzie S."/>
            <person name="Amaro C."/>
        </authorList>
    </citation>
    <scope>NUCLEOTIDE SEQUENCE</scope>
</reference>
<name>A0A0E9Q0H3_ANGAN</name>
<sequence>MYLDTLLASIKSHHNCTSILTEADTIYLHGTIAAQTGLHHWLHH</sequence>
<proteinExistence type="predicted"/>
<dbReference type="EMBL" id="GBXM01098934">
    <property type="protein sequence ID" value="JAH09643.1"/>
    <property type="molecule type" value="Transcribed_RNA"/>
</dbReference>
<reference evidence="1" key="1">
    <citation type="submission" date="2014-11" db="EMBL/GenBank/DDBJ databases">
        <authorList>
            <person name="Amaro Gonzalez C."/>
        </authorList>
    </citation>
    <scope>NUCLEOTIDE SEQUENCE</scope>
</reference>